<evidence type="ECO:0000313" key="2">
    <source>
        <dbReference type="Proteomes" id="UP000789831"/>
    </source>
</evidence>
<protein>
    <submittedName>
        <fullName evidence="1">8767_t:CDS:1</fullName>
    </submittedName>
</protein>
<dbReference type="AlphaFoldDB" id="A0A9N8ZVT1"/>
<sequence>MVAAEPIPSGVPLGTQIKTDATVLCGDVDISDDGAVSVKLKE</sequence>
<evidence type="ECO:0000313" key="1">
    <source>
        <dbReference type="EMBL" id="CAG8508433.1"/>
    </source>
</evidence>
<dbReference type="Proteomes" id="UP000789831">
    <property type="component" value="Unassembled WGS sequence"/>
</dbReference>
<dbReference type="EMBL" id="CAJVPL010000546">
    <property type="protein sequence ID" value="CAG8508433.1"/>
    <property type="molecule type" value="Genomic_DNA"/>
</dbReference>
<gene>
    <name evidence="1" type="ORF">AGERDE_LOCUS4614</name>
</gene>
<organism evidence="1 2">
    <name type="scientific">Ambispora gerdemannii</name>
    <dbReference type="NCBI Taxonomy" id="144530"/>
    <lineage>
        <taxon>Eukaryota</taxon>
        <taxon>Fungi</taxon>
        <taxon>Fungi incertae sedis</taxon>
        <taxon>Mucoromycota</taxon>
        <taxon>Glomeromycotina</taxon>
        <taxon>Glomeromycetes</taxon>
        <taxon>Archaeosporales</taxon>
        <taxon>Ambisporaceae</taxon>
        <taxon>Ambispora</taxon>
    </lineage>
</organism>
<keyword evidence="2" id="KW-1185">Reference proteome</keyword>
<name>A0A9N8ZVT1_9GLOM</name>
<comment type="caution">
    <text evidence="1">The sequence shown here is derived from an EMBL/GenBank/DDBJ whole genome shotgun (WGS) entry which is preliminary data.</text>
</comment>
<reference evidence="1" key="1">
    <citation type="submission" date="2021-06" db="EMBL/GenBank/DDBJ databases">
        <authorList>
            <person name="Kallberg Y."/>
            <person name="Tangrot J."/>
            <person name="Rosling A."/>
        </authorList>
    </citation>
    <scope>NUCLEOTIDE SEQUENCE</scope>
    <source>
        <strain evidence="1">MT106</strain>
    </source>
</reference>
<accession>A0A9N8ZVT1</accession>
<proteinExistence type="predicted"/>